<dbReference type="InterPro" id="IPR032675">
    <property type="entry name" value="LRR_dom_sf"/>
</dbReference>
<dbReference type="FunFam" id="3.80.10.10:FF:000111">
    <property type="entry name" value="LRR receptor-like serine/threonine-protein kinase ERECTA"/>
    <property type="match status" value="1"/>
</dbReference>
<keyword evidence="7" id="KW-0677">Repeat</keyword>
<comment type="similarity">
    <text evidence="2">Belongs to the RLP family.</text>
</comment>
<gene>
    <name evidence="15" type="ORF">JCGZ_05856</name>
</gene>
<dbReference type="Proteomes" id="UP000027138">
    <property type="component" value="Unassembled WGS sequence"/>
</dbReference>
<evidence type="ECO:0000313" key="16">
    <source>
        <dbReference type="Proteomes" id="UP000027138"/>
    </source>
</evidence>
<evidence type="ECO:0000313" key="15">
    <source>
        <dbReference type="EMBL" id="KDP20087.1"/>
    </source>
</evidence>
<proteinExistence type="inferred from homology"/>
<keyword evidence="11" id="KW-0325">Glycoprotein</keyword>
<dbReference type="FunFam" id="3.80.10.10:FF:000041">
    <property type="entry name" value="LRR receptor-like serine/threonine-protein kinase ERECTA"/>
    <property type="match status" value="1"/>
</dbReference>
<dbReference type="PANTHER" id="PTHR48063">
    <property type="entry name" value="LRR RECEPTOR-LIKE KINASE"/>
    <property type="match status" value="1"/>
</dbReference>
<evidence type="ECO:0000256" key="3">
    <source>
        <dbReference type="ARBA" id="ARBA00022475"/>
    </source>
</evidence>
<dbReference type="GO" id="GO:0005886">
    <property type="term" value="C:plasma membrane"/>
    <property type="evidence" value="ECO:0007669"/>
    <property type="project" value="UniProtKB-SubCell"/>
</dbReference>
<comment type="subcellular location">
    <subcellularLocation>
        <location evidence="1">Cell membrane</location>
        <topology evidence="1">Single-pass type I membrane protein</topology>
    </subcellularLocation>
</comment>
<name>A0A067J8Q1_JATCU</name>
<dbReference type="KEGG" id="jcu:105650716"/>
<reference evidence="15 16" key="1">
    <citation type="journal article" date="2014" name="PLoS ONE">
        <title>Global Analysis of Gene Expression Profiles in Physic Nut (Jatropha curcas L.) Seedlings Exposed to Salt Stress.</title>
        <authorList>
            <person name="Zhang L."/>
            <person name="Zhang C."/>
            <person name="Wu P."/>
            <person name="Chen Y."/>
            <person name="Li M."/>
            <person name="Jiang H."/>
            <person name="Wu G."/>
        </authorList>
    </citation>
    <scope>NUCLEOTIDE SEQUENCE [LARGE SCALE GENOMIC DNA]</scope>
    <source>
        <strain evidence="16">cv. GZQX0401</strain>
        <tissue evidence="15">Young leaves</tissue>
    </source>
</reference>
<dbReference type="EMBL" id="KK920209">
    <property type="protein sequence ID" value="KDP20087.1"/>
    <property type="molecule type" value="Genomic_DNA"/>
</dbReference>
<dbReference type="AlphaFoldDB" id="A0A067J8Q1"/>
<dbReference type="InterPro" id="IPR013210">
    <property type="entry name" value="LRR_N_plant-typ"/>
</dbReference>
<evidence type="ECO:0000256" key="10">
    <source>
        <dbReference type="ARBA" id="ARBA00023170"/>
    </source>
</evidence>
<dbReference type="STRING" id="180498.A0A067J8Q1"/>
<dbReference type="InterPro" id="IPR003591">
    <property type="entry name" value="Leu-rich_rpt_typical-subtyp"/>
</dbReference>
<feature type="signal peptide" evidence="13">
    <location>
        <begin position="1"/>
        <end position="24"/>
    </location>
</feature>
<keyword evidence="16" id="KW-1185">Reference proteome</keyword>
<evidence type="ECO:0000256" key="9">
    <source>
        <dbReference type="ARBA" id="ARBA00023136"/>
    </source>
</evidence>
<evidence type="ECO:0000256" key="11">
    <source>
        <dbReference type="ARBA" id="ARBA00023180"/>
    </source>
</evidence>
<dbReference type="InterPro" id="IPR046956">
    <property type="entry name" value="RLP23-like"/>
</dbReference>
<evidence type="ECO:0000256" key="6">
    <source>
        <dbReference type="ARBA" id="ARBA00022729"/>
    </source>
</evidence>
<protein>
    <recommendedName>
        <fullName evidence="14">Leucine-rich repeat-containing N-terminal plant-type domain-containing protein</fullName>
    </recommendedName>
</protein>
<feature type="chain" id="PRO_5001638511" description="Leucine-rich repeat-containing N-terminal plant-type domain-containing protein" evidence="13">
    <location>
        <begin position="25"/>
        <end position="1028"/>
    </location>
</feature>
<evidence type="ECO:0000259" key="14">
    <source>
        <dbReference type="Pfam" id="PF08263"/>
    </source>
</evidence>
<dbReference type="SUPFAM" id="SSF52047">
    <property type="entry name" value="RNI-like"/>
    <property type="match status" value="2"/>
</dbReference>
<dbReference type="PROSITE" id="PS51450">
    <property type="entry name" value="LRR"/>
    <property type="match status" value="1"/>
</dbReference>
<evidence type="ECO:0000256" key="2">
    <source>
        <dbReference type="ARBA" id="ARBA00009592"/>
    </source>
</evidence>
<keyword evidence="5 12" id="KW-0812">Transmembrane</keyword>
<dbReference type="PANTHER" id="PTHR48063:SF98">
    <property type="entry name" value="LRR RECEPTOR-LIKE SERINE_THREONINE-PROTEIN KINASE FLS2"/>
    <property type="match status" value="1"/>
</dbReference>
<keyword evidence="10" id="KW-0675">Receptor</keyword>
<sequence>MAELLPFLGLIVTIVTNTVVFTDGSCIPSERDALLKFKQDLKDELNWLGSWSTQTDCCHWRGVICNNVTGHVTELHLRNPYFVSASSYTTYAEDLTRQRSKLQASKLNPSLLELKHLNYLDLSGNDFKQISIPSFIGSMKSLRYLNLSNAEFGGMISPQIGNLTNLRFLGLGGTVSGSLYSNNLKWLSGLSLLKTLDLSNVDLPNASDWFQEINKLVYLVELRLGLCYLPNPINPTLTAVNFSSLAVLDLSGNILDNSLLVPSGWIFSLKNLIFLDLRVNNFHGLVPIGLQNLTSLKHLDLSYNHFNSSIPHWLYSFSSGLEFLNLFGNEMHGNIPEGIQSLASLRILDLSGESNNFQVDGNNLIRYIGNLCNLRSIDLSYIKLNVNVRDLFQILSVCISNHLESLSLENCQLFGQLPNYAFGRFRNLGYLSLSENSISGNIPISFGSLSKLEIAYLSKNSMEGVVTQLHFVNLTRLMIFKADGNSLTLQVSPNWIPPFQLEELWLQSWHLGELLPFWVHSQKYLASLDMSNSTIVTIPSWFWNFSSQFVYLNLSGNQIHGKIPHLTVSQIRLYSPSRYGGATIDLSSNYFNGVLPLVSPDITTLDLSNNLFSGTISHFLCSQVNMEIPFNESMNMEFINRQLPKAGYVNMAYLNLGSNQLFGEIPNCWMKWDGLQAVELSSNNFIGKIPSSMGNLSWLQSLHLRHNNLSGEIPFCLSNFKRLASIDFGENQFDGKIPKWIGTKVSTLKILNLRSNKFHGPIPHEICYLKDLQILDLAHNKLSGSIPKCISNFSAMISANDSDDFMSYPIIPIIGHSALENAKLVIKGQLRDYNKILKWLRSVDISNNLLSGDIPMEVAGLVRLQALNLSNNFLTGKIPENIGDMRELESLDLSGNKLSDKIPQSISVLNYLSHLNLSYNKLIGKIPSSTQIDGLNVSSFIGNQLCGLPLNKTCHASWDHVLEGEGNGGGEYDDDDDDYKLRWSTMIYGFVVGFWCVVGPIMFSRKWRLAYFNFLSSLVQKFKRCFCL</sequence>
<keyword evidence="8 12" id="KW-1133">Transmembrane helix</keyword>
<accession>A0A067J8Q1</accession>
<dbReference type="FunFam" id="3.80.10.10:FF:000095">
    <property type="entry name" value="LRR receptor-like serine/threonine-protein kinase GSO1"/>
    <property type="match status" value="1"/>
</dbReference>
<keyword evidence="6 13" id="KW-0732">Signal</keyword>
<dbReference type="SMART" id="SM00365">
    <property type="entry name" value="LRR_SD22"/>
    <property type="match status" value="3"/>
</dbReference>
<dbReference type="PRINTS" id="PR00019">
    <property type="entry name" value="LEURICHRPT"/>
</dbReference>
<keyword evidence="3" id="KW-1003">Cell membrane</keyword>
<dbReference type="SUPFAM" id="SSF52058">
    <property type="entry name" value="L domain-like"/>
    <property type="match status" value="1"/>
</dbReference>
<evidence type="ECO:0000256" key="7">
    <source>
        <dbReference type="ARBA" id="ARBA00022737"/>
    </source>
</evidence>
<organism evidence="15 16">
    <name type="scientific">Jatropha curcas</name>
    <name type="common">Barbados nut</name>
    <dbReference type="NCBI Taxonomy" id="180498"/>
    <lineage>
        <taxon>Eukaryota</taxon>
        <taxon>Viridiplantae</taxon>
        <taxon>Streptophyta</taxon>
        <taxon>Embryophyta</taxon>
        <taxon>Tracheophyta</taxon>
        <taxon>Spermatophyta</taxon>
        <taxon>Magnoliopsida</taxon>
        <taxon>eudicotyledons</taxon>
        <taxon>Gunneridae</taxon>
        <taxon>Pentapetalae</taxon>
        <taxon>rosids</taxon>
        <taxon>fabids</taxon>
        <taxon>Malpighiales</taxon>
        <taxon>Euphorbiaceae</taxon>
        <taxon>Crotonoideae</taxon>
        <taxon>Jatropheae</taxon>
        <taxon>Jatropha</taxon>
    </lineage>
</organism>
<keyword evidence="9 12" id="KW-0472">Membrane</keyword>
<feature type="domain" description="Leucine-rich repeat-containing N-terminal plant-type" evidence="14">
    <location>
        <begin position="28"/>
        <end position="66"/>
    </location>
</feature>
<dbReference type="SMART" id="SM00369">
    <property type="entry name" value="LRR_TYP"/>
    <property type="match status" value="7"/>
</dbReference>
<evidence type="ECO:0000256" key="4">
    <source>
        <dbReference type="ARBA" id="ARBA00022614"/>
    </source>
</evidence>
<dbReference type="OrthoDB" id="976941at2759"/>
<dbReference type="Pfam" id="PF13855">
    <property type="entry name" value="LRR_8"/>
    <property type="match status" value="2"/>
</dbReference>
<evidence type="ECO:0000256" key="8">
    <source>
        <dbReference type="ARBA" id="ARBA00022989"/>
    </source>
</evidence>
<dbReference type="Pfam" id="PF00560">
    <property type="entry name" value="LRR_1"/>
    <property type="match status" value="8"/>
</dbReference>
<dbReference type="InterPro" id="IPR001611">
    <property type="entry name" value="Leu-rich_rpt"/>
</dbReference>
<feature type="transmembrane region" description="Helical" evidence="12">
    <location>
        <begin position="983"/>
        <end position="1003"/>
    </location>
</feature>
<evidence type="ECO:0000256" key="13">
    <source>
        <dbReference type="SAM" id="SignalP"/>
    </source>
</evidence>
<evidence type="ECO:0000256" key="12">
    <source>
        <dbReference type="SAM" id="Phobius"/>
    </source>
</evidence>
<evidence type="ECO:0000256" key="5">
    <source>
        <dbReference type="ARBA" id="ARBA00022692"/>
    </source>
</evidence>
<keyword evidence="4" id="KW-0433">Leucine-rich repeat</keyword>
<dbReference type="Gene3D" id="3.80.10.10">
    <property type="entry name" value="Ribonuclease Inhibitor"/>
    <property type="match status" value="4"/>
</dbReference>
<dbReference type="Pfam" id="PF08263">
    <property type="entry name" value="LRRNT_2"/>
    <property type="match status" value="1"/>
</dbReference>
<evidence type="ECO:0000256" key="1">
    <source>
        <dbReference type="ARBA" id="ARBA00004251"/>
    </source>
</evidence>